<evidence type="ECO:0000259" key="3">
    <source>
        <dbReference type="PROSITE" id="PS51186"/>
    </source>
</evidence>
<name>A0ABU1JNN4_9PROT</name>
<dbReference type="PANTHER" id="PTHR43800:SF1">
    <property type="entry name" value="PEPTIDYL-LYSINE N-ACETYLTRANSFERASE YJAB"/>
    <property type="match status" value="1"/>
</dbReference>
<comment type="caution">
    <text evidence="4">The sequence shown here is derived from an EMBL/GenBank/DDBJ whole genome shotgun (WGS) entry which is preliminary data.</text>
</comment>
<feature type="domain" description="N-acetyltransferase" evidence="3">
    <location>
        <begin position="7"/>
        <end position="157"/>
    </location>
</feature>
<keyword evidence="1" id="KW-0808">Transferase</keyword>
<dbReference type="SUPFAM" id="SSF55729">
    <property type="entry name" value="Acyl-CoA N-acyltransferases (Nat)"/>
    <property type="match status" value="1"/>
</dbReference>
<dbReference type="Proteomes" id="UP001262410">
    <property type="component" value="Unassembled WGS sequence"/>
</dbReference>
<dbReference type="Gene3D" id="3.40.630.30">
    <property type="match status" value="1"/>
</dbReference>
<gene>
    <name evidence="4" type="ORF">E9232_002744</name>
</gene>
<accession>A0ABU1JNN4</accession>
<evidence type="ECO:0000256" key="1">
    <source>
        <dbReference type="ARBA" id="ARBA00022679"/>
    </source>
</evidence>
<proteinExistence type="predicted"/>
<dbReference type="InterPro" id="IPR016181">
    <property type="entry name" value="Acyl_CoA_acyltransferase"/>
</dbReference>
<keyword evidence="2" id="KW-0012">Acyltransferase</keyword>
<dbReference type="PANTHER" id="PTHR43800">
    <property type="entry name" value="PEPTIDYL-LYSINE N-ACETYLTRANSFERASE YJAB"/>
    <property type="match status" value="1"/>
</dbReference>
<protein>
    <submittedName>
        <fullName evidence="4">GNAT superfamily N-acetyltransferase</fullName>
    </submittedName>
</protein>
<dbReference type="CDD" id="cd04301">
    <property type="entry name" value="NAT_SF"/>
    <property type="match status" value="1"/>
</dbReference>
<dbReference type="EMBL" id="JAVDPW010000004">
    <property type="protein sequence ID" value="MDR6290223.1"/>
    <property type="molecule type" value="Genomic_DNA"/>
</dbReference>
<sequence length="181" mass="19391">MTEEGAYRIRAGRPDEVEAVRAIEMAAGMLFRSVGLPEIAASAPSEVGEVLLRARAGRLLVTVDAADRPVAFAMFGEVDGTLHIEELDVDPDHGRRGLGAALIARIDAIARDRGLPALTLSTFRDVPWNAPYYARLGFVPIPDGDLGPGLAAIRHMIATKGVDVAPRLFMRRPVADGIEAK</sequence>
<dbReference type="InterPro" id="IPR000182">
    <property type="entry name" value="GNAT_dom"/>
</dbReference>
<evidence type="ECO:0000313" key="5">
    <source>
        <dbReference type="Proteomes" id="UP001262410"/>
    </source>
</evidence>
<evidence type="ECO:0000313" key="4">
    <source>
        <dbReference type="EMBL" id="MDR6290223.1"/>
    </source>
</evidence>
<evidence type="ECO:0000256" key="2">
    <source>
        <dbReference type="ARBA" id="ARBA00023315"/>
    </source>
</evidence>
<dbReference type="PROSITE" id="PS51186">
    <property type="entry name" value="GNAT"/>
    <property type="match status" value="1"/>
</dbReference>
<organism evidence="4 5">
    <name type="scientific">Inquilinus ginsengisoli</name>
    <dbReference type="NCBI Taxonomy" id="363840"/>
    <lineage>
        <taxon>Bacteria</taxon>
        <taxon>Pseudomonadati</taxon>
        <taxon>Pseudomonadota</taxon>
        <taxon>Alphaproteobacteria</taxon>
        <taxon>Rhodospirillales</taxon>
        <taxon>Rhodospirillaceae</taxon>
        <taxon>Inquilinus</taxon>
    </lineage>
</organism>
<reference evidence="4 5" key="1">
    <citation type="submission" date="2023-07" db="EMBL/GenBank/DDBJ databases">
        <title>Sorghum-associated microbial communities from plants grown in Nebraska, USA.</title>
        <authorList>
            <person name="Schachtman D."/>
        </authorList>
    </citation>
    <scope>NUCLEOTIDE SEQUENCE [LARGE SCALE GENOMIC DNA]</scope>
    <source>
        <strain evidence="4 5">584</strain>
    </source>
</reference>
<dbReference type="Pfam" id="PF00583">
    <property type="entry name" value="Acetyltransf_1"/>
    <property type="match status" value="1"/>
</dbReference>
<dbReference type="RefSeq" id="WP_309794694.1">
    <property type="nucleotide sequence ID" value="NZ_JAVDPW010000004.1"/>
</dbReference>
<keyword evidence="5" id="KW-1185">Reference proteome</keyword>